<dbReference type="EMBL" id="JAGPXE010000009">
    <property type="protein sequence ID" value="MBQ0926554.1"/>
    <property type="molecule type" value="Genomic_DNA"/>
</dbReference>
<dbReference type="Pfam" id="PF21725">
    <property type="entry name" value="T7SS_signal"/>
    <property type="match status" value="1"/>
</dbReference>
<feature type="domain" description="Putative T7SS secretion signal" evidence="2">
    <location>
        <begin position="14"/>
        <end position="183"/>
    </location>
</feature>
<evidence type="ECO:0000256" key="1">
    <source>
        <dbReference type="SAM" id="Coils"/>
    </source>
</evidence>
<feature type="coiled-coil region" evidence="1">
    <location>
        <begin position="77"/>
        <end position="129"/>
    </location>
</feature>
<dbReference type="SUPFAM" id="SSF140453">
    <property type="entry name" value="EsxAB dimer-like"/>
    <property type="match status" value="1"/>
</dbReference>
<evidence type="ECO:0000313" key="4">
    <source>
        <dbReference type="Proteomes" id="UP000674084"/>
    </source>
</evidence>
<sequence>MSGKCPSLGFDPARGDIAAVRSVAKQLDDTATYSREAHEVLMSVKNQKDVWKGEAAKAFAGGLGELPQYLADAQESLKNASKALTAWGDRLQEHQNEAARLEDRARRALQDYEAKTKAAESARNAAQQNADDPVLHDSAVQKVTAANDAWDEVESIRRKAGDLQDIWEDDARTCADKLNEAAQKAPNKAFFDSLSEIWDDAGKWFKDHLGDIGDIAGIVSAVAGALALIPVCAPIAGPIALIAGGVALAAHGADMVVNEKYDDMNAWVSLGGDVAGLVPGVGAISKGFNAAGDVVAGADRLVDVSRATGASGMLDTAGEAVYKGGRAFAQEAGQAAQEPAKAFDVLADKLVKADAPVELQQNVAKVFQGGASVALQVPAAAGLISNDQATTDAKNASGAVAGVLSGISIKGAS</sequence>
<protein>
    <recommendedName>
        <fullName evidence="2">Putative T7SS secretion signal domain-containing protein</fullName>
    </recommendedName>
</protein>
<evidence type="ECO:0000313" key="3">
    <source>
        <dbReference type="EMBL" id="MBQ0926554.1"/>
    </source>
</evidence>
<organism evidence="3 4">
    <name type="scientific">Saccharopolyspora endophytica</name>
    <dbReference type="NCBI Taxonomy" id="543886"/>
    <lineage>
        <taxon>Bacteria</taxon>
        <taxon>Bacillati</taxon>
        <taxon>Actinomycetota</taxon>
        <taxon>Actinomycetes</taxon>
        <taxon>Pseudonocardiales</taxon>
        <taxon>Pseudonocardiaceae</taxon>
        <taxon>Saccharopolyspora</taxon>
    </lineage>
</organism>
<dbReference type="InterPro" id="IPR036689">
    <property type="entry name" value="ESAT-6-like_sf"/>
</dbReference>
<comment type="caution">
    <text evidence="3">The sequence shown here is derived from an EMBL/GenBank/DDBJ whole genome shotgun (WGS) entry which is preliminary data.</text>
</comment>
<keyword evidence="1" id="KW-0175">Coiled coil</keyword>
<gene>
    <name evidence="3" type="ORF">KBO27_21615</name>
</gene>
<dbReference type="Gene3D" id="1.10.287.1060">
    <property type="entry name" value="ESAT-6-like"/>
    <property type="match status" value="1"/>
</dbReference>
<dbReference type="InterPro" id="IPR049082">
    <property type="entry name" value="T7SS_signal"/>
</dbReference>
<evidence type="ECO:0000259" key="2">
    <source>
        <dbReference type="Pfam" id="PF21725"/>
    </source>
</evidence>
<name>A0ABS5DJT7_9PSEU</name>
<keyword evidence="4" id="KW-1185">Reference proteome</keyword>
<accession>A0ABS5DJT7</accession>
<dbReference type="RefSeq" id="WP_210971692.1">
    <property type="nucleotide sequence ID" value="NZ_JAGPXE010000009.1"/>
</dbReference>
<proteinExistence type="predicted"/>
<dbReference type="Proteomes" id="UP000674084">
    <property type="component" value="Unassembled WGS sequence"/>
</dbReference>
<reference evidence="3 4" key="1">
    <citation type="submission" date="2021-04" db="EMBL/GenBank/DDBJ databases">
        <title>Whole-genome sequencing of Saccharopolyspora endophytica KCTC 19397.</title>
        <authorList>
            <person name="Ay H."/>
            <person name="Saygin H."/>
            <person name="Sahin N."/>
        </authorList>
    </citation>
    <scope>NUCLEOTIDE SEQUENCE [LARGE SCALE GENOMIC DNA]</scope>
    <source>
        <strain evidence="3 4">KCTC 19397</strain>
    </source>
</reference>